<gene>
    <name evidence="5" type="ORF">ESZ36_12415</name>
</gene>
<dbReference type="Pfam" id="PF12625">
    <property type="entry name" value="Arabinose_bd"/>
    <property type="match status" value="1"/>
</dbReference>
<dbReference type="Pfam" id="PF12833">
    <property type="entry name" value="HTH_18"/>
    <property type="match status" value="1"/>
</dbReference>
<dbReference type="RefSeq" id="WP_146788313.1">
    <property type="nucleotide sequence ID" value="NZ_VOLT01000005.1"/>
</dbReference>
<evidence type="ECO:0000259" key="4">
    <source>
        <dbReference type="PROSITE" id="PS01124"/>
    </source>
</evidence>
<dbReference type="EMBL" id="VOLT01000005">
    <property type="protein sequence ID" value="TWX68064.1"/>
    <property type="molecule type" value="Genomic_DNA"/>
</dbReference>
<dbReference type="OrthoDB" id="6079354at2"/>
<evidence type="ECO:0000256" key="2">
    <source>
        <dbReference type="ARBA" id="ARBA00023125"/>
    </source>
</evidence>
<keyword evidence="2" id="KW-0238">DNA-binding</keyword>
<evidence type="ECO:0000313" key="5">
    <source>
        <dbReference type="EMBL" id="TWX68064.1"/>
    </source>
</evidence>
<feature type="domain" description="HTH araC/xylS-type" evidence="4">
    <location>
        <begin position="238"/>
        <end position="336"/>
    </location>
</feature>
<dbReference type="Gene3D" id="1.10.10.60">
    <property type="entry name" value="Homeodomain-like"/>
    <property type="match status" value="1"/>
</dbReference>
<reference evidence="5 6" key="1">
    <citation type="submission" date="2019-07" db="EMBL/GenBank/DDBJ databases">
        <title>Genomes of sea-ice associated Colwellia species.</title>
        <authorList>
            <person name="Bowman J.P."/>
        </authorList>
    </citation>
    <scope>NUCLEOTIDE SEQUENCE [LARGE SCALE GENOMIC DNA]</scope>
    <source>
        <strain evidence="5 6">ACAM 459</strain>
    </source>
</reference>
<dbReference type="PANTHER" id="PTHR47894">
    <property type="entry name" value="HTH-TYPE TRANSCRIPTIONAL REGULATOR GADX"/>
    <property type="match status" value="1"/>
</dbReference>
<dbReference type="SUPFAM" id="SSF46689">
    <property type="entry name" value="Homeodomain-like"/>
    <property type="match status" value="1"/>
</dbReference>
<protein>
    <submittedName>
        <fullName evidence="5">AraC family transcriptional regulator</fullName>
    </submittedName>
</protein>
<dbReference type="PROSITE" id="PS01124">
    <property type="entry name" value="HTH_ARAC_FAMILY_2"/>
    <property type="match status" value="1"/>
</dbReference>
<dbReference type="PANTHER" id="PTHR47894:SF4">
    <property type="entry name" value="HTH-TYPE TRANSCRIPTIONAL REGULATOR GADX"/>
    <property type="match status" value="1"/>
</dbReference>
<dbReference type="InterPro" id="IPR009057">
    <property type="entry name" value="Homeodomain-like_sf"/>
</dbReference>
<dbReference type="InterPro" id="IPR032687">
    <property type="entry name" value="AraC-type_N"/>
</dbReference>
<comment type="caution">
    <text evidence="5">The sequence shown here is derived from an EMBL/GenBank/DDBJ whole genome shotgun (WGS) entry which is preliminary data.</text>
</comment>
<dbReference type="Proteomes" id="UP000321822">
    <property type="component" value="Unassembled WGS sequence"/>
</dbReference>
<dbReference type="GO" id="GO:0005829">
    <property type="term" value="C:cytosol"/>
    <property type="evidence" value="ECO:0007669"/>
    <property type="project" value="TreeGrafter"/>
</dbReference>
<keyword evidence="1" id="KW-0805">Transcription regulation</keyword>
<organism evidence="5 6">
    <name type="scientific">Colwellia demingiae</name>
    <dbReference type="NCBI Taxonomy" id="89401"/>
    <lineage>
        <taxon>Bacteria</taxon>
        <taxon>Pseudomonadati</taxon>
        <taxon>Pseudomonadota</taxon>
        <taxon>Gammaproteobacteria</taxon>
        <taxon>Alteromonadales</taxon>
        <taxon>Colwelliaceae</taxon>
        <taxon>Colwellia</taxon>
    </lineage>
</organism>
<keyword evidence="6" id="KW-1185">Reference proteome</keyword>
<sequence length="338" mass="38908">MKNKVSSQVLEGAAEFIKCYGQDPDDIARCVDLTPESLRVTNVMIPEIKVNELFEEASIRCNDRFFGLRFAKVKKVSTMGMIWSMMRGAKTIGKSMEILSANIEKHSQALSVYLSPEKNGFSINIEVRNPETENRKNIHKSTIQVVEHSLALLCKDLREEAGSKWNPSYIQFRHKKPNPCSPLFDFFGDNIFFDQDVNSIHLSKEDWIKLQGTISQNENNQESYSSDIDVESELPIILRVDRVIRDLMNKDGVTAALIAHELNVTVRTMQHRLTQHKTSYQQIYDRVRLDLAKQYLKNSRLSLTEISERLHFKIPAHFSRFFSQNTGHSPRDHRGGNH</sequence>
<keyword evidence="3" id="KW-0804">Transcription</keyword>
<dbReference type="InterPro" id="IPR018060">
    <property type="entry name" value="HTH_AraC"/>
</dbReference>
<dbReference type="GO" id="GO:0003700">
    <property type="term" value="F:DNA-binding transcription factor activity"/>
    <property type="evidence" value="ECO:0007669"/>
    <property type="project" value="InterPro"/>
</dbReference>
<evidence type="ECO:0000256" key="1">
    <source>
        <dbReference type="ARBA" id="ARBA00023015"/>
    </source>
</evidence>
<dbReference type="AlphaFoldDB" id="A0A5C6QGG3"/>
<evidence type="ECO:0000256" key="3">
    <source>
        <dbReference type="ARBA" id="ARBA00023163"/>
    </source>
</evidence>
<proteinExistence type="predicted"/>
<evidence type="ECO:0000313" key="6">
    <source>
        <dbReference type="Proteomes" id="UP000321822"/>
    </source>
</evidence>
<dbReference type="GO" id="GO:0000976">
    <property type="term" value="F:transcription cis-regulatory region binding"/>
    <property type="evidence" value="ECO:0007669"/>
    <property type="project" value="TreeGrafter"/>
</dbReference>
<name>A0A5C6QGG3_9GAMM</name>
<accession>A0A5C6QGG3</accession>
<dbReference type="SMART" id="SM00342">
    <property type="entry name" value="HTH_ARAC"/>
    <property type="match status" value="1"/>
</dbReference>